<dbReference type="KEGG" id="bpg:Bathy16g00020"/>
<feature type="region of interest" description="Disordered" evidence="2">
    <location>
        <begin position="865"/>
        <end position="897"/>
    </location>
</feature>
<evidence type="ECO:0000256" key="1">
    <source>
        <dbReference type="ARBA" id="ARBA00022737"/>
    </source>
</evidence>
<evidence type="ECO:0000256" key="2">
    <source>
        <dbReference type="SAM" id="MobiDB-lite"/>
    </source>
</evidence>
<dbReference type="Proteomes" id="UP000198341">
    <property type="component" value="Chromosome 16"/>
</dbReference>
<dbReference type="STRING" id="41875.K8EQN7"/>
<dbReference type="OrthoDB" id="533095at2759"/>
<dbReference type="PANTHER" id="PTHR46388">
    <property type="entry name" value="NHL REPEAT-CONTAINING PROTEIN 2"/>
    <property type="match status" value="1"/>
</dbReference>
<dbReference type="RefSeq" id="XP_007508734.1">
    <property type="nucleotide sequence ID" value="XM_007508672.1"/>
</dbReference>
<feature type="compositionally biased region" description="Polar residues" evidence="2">
    <location>
        <begin position="65"/>
        <end position="74"/>
    </location>
</feature>
<protein>
    <recommendedName>
        <fullName evidence="6">NHL repeat-containing protein</fullName>
    </recommendedName>
</protein>
<dbReference type="Pfam" id="PF01436">
    <property type="entry name" value="NHL"/>
    <property type="match status" value="1"/>
</dbReference>
<dbReference type="EMBL" id="FO082263">
    <property type="protein sequence ID" value="CCO20351.1"/>
    <property type="molecule type" value="Genomic_DNA"/>
</dbReference>
<dbReference type="GeneID" id="19011371"/>
<keyword evidence="1" id="KW-0677">Repeat</keyword>
<sequence>MMMMTTTTTKRRSSSLSSSSMLFYYYFFFCLNAFLTIFAIFKVETTNAQQDRLVHSSRRDGNSAAYYQQRQQQNKGGKGDDDGDDSSHTYSARRFAKQDTRGSSSYDPSRALHPSMLFHDGPSLEARFNKPFGVVASPDGRDIFIADTFNHRIRRIDVEFGTVTTLAGTGASGSADGLAKRGDATFKFPSGVAVSPDGGFVYVADTKNHKIRVIILGSGVVRTVAGSGLTGYHDDLVGTKARFNQPMDVVMHPDGHTLFVSDAMNNCIRKVDVQSGEVTTLTGDKLPGMIDGIKSNARFLQPMGMSCSTNTVLDGGGKSSNKCTFLAVADAGNHAVRLVNTETGAVVTLAGGKSRGYKGNALGIDTLFAKPTAVSFVPSSLSAMMAASSSSLFQSKKKEKEKVYVLVVDSGNGAVRKVPVFDDIAAAYPDGSKDDTSYEPNWENAGKVVDVTVVDKSNHIRDYLGRRSPTKSSFDVPFGISICLDSQRVYVTDRGNPSSIKLLDLERKLARTVAGALNVEFDHTQNENGDSLVDDTDDHEMTKHLTGIYDVRHRGGISNAVSNKDSLHPKVVHEARTGESHSASAVWAEGVETNTLAMSHDSFYTHHGSMAGTFGSMMDKYEEAKMRAKNTSMGKRFIRWWVSLSLFMQVFYYLLFQVVWYIGLKYLCKKSAILNRFVEWTCEKSGYNRFAAWFYMKTKPLRDYLYPIFDVLYRRVVVRAVNAILPKLKLWYQKYPVIQKTIEVIKTFAIRIISTIQSVVSTIVFNKLLPFVQKYKIIVSMRLRRVSPKLAAFFDAIPNKLKELWRTIKVWFARMYNQFRSAYARHTSNNRNRSSNEPSMAPATSRVNGGMKSFAFSSATAQAMSRHPPASMSADVVRKLREQRGALNDDNNSRHRD</sequence>
<gene>
    <name evidence="4" type="ordered locus">Bathy16g00020</name>
</gene>
<dbReference type="Gene3D" id="2.120.10.30">
    <property type="entry name" value="TolB, C-terminal domain"/>
    <property type="match status" value="3"/>
</dbReference>
<name>K8EQN7_9CHLO</name>
<dbReference type="PANTHER" id="PTHR46388:SF2">
    <property type="entry name" value="NHL REPEAT-CONTAINING PROTEIN 2"/>
    <property type="match status" value="1"/>
</dbReference>
<dbReference type="InterPro" id="IPR001258">
    <property type="entry name" value="NHL_repeat"/>
</dbReference>
<dbReference type="SUPFAM" id="SSF63825">
    <property type="entry name" value="YWTD domain"/>
    <property type="match status" value="1"/>
</dbReference>
<evidence type="ECO:0000256" key="3">
    <source>
        <dbReference type="SAM" id="Phobius"/>
    </source>
</evidence>
<dbReference type="eggNOG" id="KOG2177">
    <property type="taxonomic scope" value="Eukaryota"/>
</dbReference>
<feature type="region of interest" description="Disordered" evidence="2">
    <location>
        <begin position="54"/>
        <end position="108"/>
    </location>
</feature>
<evidence type="ECO:0000313" key="5">
    <source>
        <dbReference type="Proteomes" id="UP000198341"/>
    </source>
</evidence>
<feature type="transmembrane region" description="Helical" evidence="3">
    <location>
        <begin position="640"/>
        <end position="662"/>
    </location>
</feature>
<proteinExistence type="predicted"/>
<accession>K8EQN7</accession>
<dbReference type="AlphaFoldDB" id="K8EQN7"/>
<keyword evidence="5" id="KW-1185">Reference proteome</keyword>
<keyword evidence="3" id="KW-0472">Membrane</keyword>
<dbReference type="InterPro" id="IPR011042">
    <property type="entry name" value="6-blade_b-propeller_TolB-like"/>
</dbReference>
<reference evidence="4 5" key="1">
    <citation type="submission" date="2011-10" db="EMBL/GenBank/DDBJ databases">
        <authorList>
            <person name="Genoscope - CEA"/>
        </authorList>
    </citation>
    <scope>NUCLEOTIDE SEQUENCE [LARGE SCALE GENOMIC DNA]</scope>
    <source>
        <strain evidence="4 5">RCC 1105</strain>
    </source>
</reference>
<evidence type="ECO:0000313" key="4">
    <source>
        <dbReference type="EMBL" id="CCO20351.1"/>
    </source>
</evidence>
<keyword evidence="3" id="KW-1133">Transmembrane helix</keyword>
<feature type="transmembrane region" description="Helical" evidence="3">
    <location>
        <begin position="21"/>
        <end position="41"/>
    </location>
</feature>
<dbReference type="SUPFAM" id="SSF101898">
    <property type="entry name" value="NHL repeat"/>
    <property type="match status" value="1"/>
</dbReference>
<keyword evidence="3" id="KW-0812">Transmembrane</keyword>
<organism evidence="4 5">
    <name type="scientific">Bathycoccus prasinos</name>
    <dbReference type="NCBI Taxonomy" id="41875"/>
    <lineage>
        <taxon>Eukaryota</taxon>
        <taxon>Viridiplantae</taxon>
        <taxon>Chlorophyta</taxon>
        <taxon>Mamiellophyceae</taxon>
        <taxon>Mamiellales</taxon>
        <taxon>Bathycoccaceae</taxon>
        <taxon>Bathycoccus</taxon>
    </lineage>
</organism>
<evidence type="ECO:0008006" key="6">
    <source>
        <dbReference type="Google" id="ProtNLM"/>
    </source>
</evidence>